<keyword evidence="8" id="KW-0694">RNA-binding</keyword>
<dbReference type="GO" id="GO:0046872">
    <property type="term" value="F:metal ion binding"/>
    <property type="evidence" value="ECO:0007669"/>
    <property type="project" value="UniProtKB-KW"/>
</dbReference>
<sequence length="346" mass="39461">METLHDRSIKKLVSDRGGEFLNEKFKKLSEEQGFTHFFSPPKTPQHNEFAKRANQTILEKAWCMLSTSNLPNCYWAEAVNTETLLSNFTPTPSRMNNFPFALWKKISPQIKNRIFGCGAIVSIPKNHWEWKLGPTASEGILLRYENEGSCYLPVVADKIHPGGEVLVDEVQDSQKNLAGDSSVVDEAHSPVERCCDQRVLLLANQRRVSRIKIIGLRHPTIITGDVTHQNILSYSRQANAFITVSDDSPQTFKKAITSQNKEVWIKAIEKELSSMNSMGVWEIVELRPAYRLVGTTWVFHSKRNHLNEIIEHKARLSAQGFTQTVSLRGVSYTQKTTKDKLRYKYK</sequence>
<dbReference type="EMBL" id="AVOT02010581">
    <property type="protein sequence ID" value="MBW0490428.1"/>
    <property type="molecule type" value="Genomic_DNA"/>
</dbReference>
<evidence type="ECO:0000256" key="2">
    <source>
        <dbReference type="ARBA" id="ARBA00022695"/>
    </source>
</evidence>
<dbReference type="AlphaFoldDB" id="A0A9Q3CUZ0"/>
<dbReference type="OrthoDB" id="5017987at2759"/>
<accession>A0A9Q3CUZ0</accession>
<evidence type="ECO:0000256" key="4">
    <source>
        <dbReference type="ARBA" id="ARBA00022723"/>
    </source>
</evidence>
<evidence type="ECO:0000313" key="17">
    <source>
        <dbReference type="Proteomes" id="UP000765509"/>
    </source>
</evidence>
<evidence type="ECO:0000256" key="6">
    <source>
        <dbReference type="ARBA" id="ARBA00022801"/>
    </source>
</evidence>
<dbReference type="PROSITE" id="PS50994">
    <property type="entry name" value="INTEGRASE"/>
    <property type="match status" value="1"/>
</dbReference>
<feature type="domain" description="Integrase catalytic" evidence="15">
    <location>
        <begin position="1"/>
        <end position="107"/>
    </location>
</feature>
<evidence type="ECO:0000259" key="15">
    <source>
        <dbReference type="PROSITE" id="PS50994"/>
    </source>
</evidence>
<organism evidence="16 17">
    <name type="scientific">Austropuccinia psidii MF-1</name>
    <dbReference type="NCBI Taxonomy" id="1389203"/>
    <lineage>
        <taxon>Eukaryota</taxon>
        <taxon>Fungi</taxon>
        <taxon>Dikarya</taxon>
        <taxon>Basidiomycota</taxon>
        <taxon>Pucciniomycotina</taxon>
        <taxon>Pucciniomycetes</taxon>
        <taxon>Pucciniales</taxon>
        <taxon>Sphaerophragmiaceae</taxon>
        <taxon>Austropuccinia</taxon>
    </lineage>
</organism>
<keyword evidence="11" id="KW-0808">Transferase</keyword>
<evidence type="ECO:0000256" key="7">
    <source>
        <dbReference type="ARBA" id="ARBA00022842"/>
    </source>
</evidence>
<keyword evidence="5" id="KW-0255">Endonuclease</keyword>
<gene>
    <name evidence="16" type="ORF">O181_030143</name>
</gene>
<dbReference type="GO" id="GO:0004519">
    <property type="term" value="F:endonuclease activity"/>
    <property type="evidence" value="ECO:0007669"/>
    <property type="project" value="UniProtKB-KW"/>
</dbReference>
<proteinExistence type="predicted"/>
<evidence type="ECO:0000256" key="12">
    <source>
        <dbReference type="ARBA" id="ARBA00023172"/>
    </source>
</evidence>
<keyword evidence="11" id="KW-0239">DNA-directed DNA polymerase</keyword>
<keyword evidence="7" id="KW-0460">Magnesium</keyword>
<evidence type="ECO:0000256" key="1">
    <source>
        <dbReference type="ARBA" id="ARBA00022578"/>
    </source>
</evidence>
<dbReference type="Gene3D" id="3.30.420.10">
    <property type="entry name" value="Ribonuclease H-like superfamily/Ribonuclease H"/>
    <property type="match status" value="1"/>
</dbReference>
<dbReference type="Proteomes" id="UP000765509">
    <property type="component" value="Unassembled WGS sequence"/>
</dbReference>
<evidence type="ECO:0000256" key="13">
    <source>
        <dbReference type="ARBA" id="ARBA00048173"/>
    </source>
</evidence>
<comment type="catalytic activity">
    <reaction evidence="13">
        <text>DNA(n) + a 2'-deoxyribonucleoside 5'-triphosphate = DNA(n+1) + diphosphate</text>
        <dbReference type="Rhea" id="RHEA:22508"/>
        <dbReference type="Rhea" id="RHEA-COMP:17339"/>
        <dbReference type="Rhea" id="RHEA-COMP:17340"/>
        <dbReference type="ChEBI" id="CHEBI:33019"/>
        <dbReference type="ChEBI" id="CHEBI:61560"/>
        <dbReference type="ChEBI" id="CHEBI:173112"/>
        <dbReference type="EC" id="2.7.7.49"/>
    </reaction>
</comment>
<evidence type="ECO:0000256" key="10">
    <source>
        <dbReference type="ARBA" id="ARBA00022918"/>
    </source>
</evidence>
<evidence type="ECO:0000256" key="14">
    <source>
        <dbReference type="ARBA" id="ARBA00049244"/>
    </source>
</evidence>
<reference evidence="16" key="1">
    <citation type="submission" date="2021-03" db="EMBL/GenBank/DDBJ databases">
        <title>Draft genome sequence of rust myrtle Austropuccinia psidii MF-1, a brazilian biotype.</title>
        <authorList>
            <person name="Quecine M.C."/>
            <person name="Pachon D.M.R."/>
            <person name="Bonatelli M.L."/>
            <person name="Correr F.H."/>
            <person name="Franceschini L.M."/>
            <person name="Leite T.F."/>
            <person name="Margarido G.R.A."/>
            <person name="Almeida C.A."/>
            <person name="Ferrarezi J.A."/>
            <person name="Labate C.A."/>
        </authorList>
    </citation>
    <scope>NUCLEOTIDE SEQUENCE</scope>
    <source>
        <strain evidence="16">MF-1</strain>
    </source>
</reference>
<dbReference type="GO" id="GO:0003964">
    <property type="term" value="F:RNA-directed DNA polymerase activity"/>
    <property type="evidence" value="ECO:0007669"/>
    <property type="project" value="UniProtKB-KW"/>
</dbReference>
<keyword evidence="6" id="KW-0378">Hydrolase</keyword>
<keyword evidence="3" id="KW-0540">Nuclease</keyword>
<dbReference type="InterPro" id="IPR012337">
    <property type="entry name" value="RNaseH-like_sf"/>
</dbReference>
<evidence type="ECO:0000256" key="11">
    <source>
        <dbReference type="ARBA" id="ARBA00022932"/>
    </source>
</evidence>
<dbReference type="GO" id="GO:0015074">
    <property type="term" value="P:DNA integration"/>
    <property type="evidence" value="ECO:0007669"/>
    <property type="project" value="UniProtKB-KW"/>
</dbReference>
<keyword evidence="12" id="KW-0233">DNA recombination</keyword>
<dbReference type="PANTHER" id="PTHR42648">
    <property type="entry name" value="TRANSPOSASE, PUTATIVE-RELATED"/>
    <property type="match status" value="1"/>
</dbReference>
<evidence type="ECO:0000256" key="3">
    <source>
        <dbReference type="ARBA" id="ARBA00022722"/>
    </source>
</evidence>
<keyword evidence="2" id="KW-0548">Nucleotidyltransferase</keyword>
<evidence type="ECO:0000256" key="8">
    <source>
        <dbReference type="ARBA" id="ARBA00022884"/>
    </source>
</evidence>
<dbReference type="GO" id="GO:0005634">
    <property type="term" value="C:nucleus"/>
    <property type="evidence" value="ECO:0007669"/>
    <property type="project" value="UniProtKB-ARBA"/>
</dbReference>
<dbReference type="GO" id="GO:0003723">
    <property type="term" value="F:RNA binding"/>
    <property type="evidence" value="ECO:0007669"/>
    <property type="project" value="UniProtKB-KW"/>
</dbReference>
<comment type="caution">
    <text evidence="16">The sequence shown here is derived from an EMBL/GenBank/DDBJ whole genome shotgun (WGS) entry which is preliminary data.</text>
</comment>
<evidence type="ECO:0000313" key="16">
    <source>
        <dbReference type="EMBL" id="MBW0490428.1"/>
    </source>
</evidence>
<dbReference type="InterPro" id="IPR001584">
    <property type="entry name" value="Integrase_cat-core"/>
</dbReference>
<dbReference type="GO" id="GO:0032196">
    <property type="term" value="P:transposition"/>
    <property type="evidence" value="ECO:0007669"/>
    <property type="project" value="UniProtKB-KW"/>
</dbReference>
<keyword evidence="9" id="KW-0229">DNA integration</keyword>
<dbReference type="InterPro" id="IPR039537">
    <property type="entry name" value="Retrotran_Ty1/copia-like"/>
</dbReference>
<name>A0A9Q3CUZ0_9BASI</name>
<evidence type="ECO:0000256" key="5">
    <source>
        <dbReference type="ARBA" id="ARBA00022759"/>
    </source>
</evidence>
<keyword evidence="4" id="KW-0479">Metal-binding</keyword>
<keyword evidence="17" id="KW-1185">Reference proteome</keyword>
<dbReference type="InterPro" id="IPR036397">
    <property type="entry name" value="RNaseH_sf"/>
</dbReference>
<dbReference type="GO" id="GO:0016787">
    <property type="term" value="F:hydrolase activity"/>
    <property type="evidence" value="ECO:0007669"/>
    <property type="project" value="UniProtKB-KW"/>
</dbReference>
<keyword evidence="1" id="KW-0815">Transposition</keyword>
<comment type="catalytic activity">
    <reaction evidence="14">
        <text>DNA(n) + a 2'-deoxyribonucleoside 5'-triphosphate = DNA(n+1) + diphosphate</text>
        <dbReference type="Rhea" id="RHEA:22508"/>
        <dbReference type="Rhea" id="RHEA-COMP:17339"/>
        <dbReference type="Rhea" id="RHEA-COMP:17340"/>
        <dbReference type="ChEBI" id="CHEBI:33019"/>
        <dbReference type="ChEBI" id="CHEBI:61560"/>
        <dbReference type="ChEBI" id="CHEBI:173112"/>
        <dbReference type="EC" id="2.7.7.7"/>
    </reaction>
</comment>
<evidence type="ECO:0000256" key="9">
    <source>
        <dbReference type="ARBA" id="ARBA00022908"/>
    </source>
</evidence>
<keyword evidence="10" id="KW-0695">RNA-directed DNA polymerase</keyword>
<protein>
    <recommendedName>
        <fullName evidence="15">Integrase catalytic domain-containing protein</fullName>
    </recommendedName>
</protein>
<dbReference type="SUPFAM" id="SSF53098">
    <property type="entry name" value="Ribonuclease H-like"/>
    <property type="match status" value="1"/>
</dbReference>
<dbReference type="PANTHER" id="PTHR42648:SF11">
    <property type="entry name" value="TRANSPOSON TY4-P GAG-POL POLYPROTEIN"/>
    <property type="match status" value="1"/>
</dbReference>
<dbReference type="GO" id="GO:0003887">
    <property type="term" value="F:DNA-directed DNA polymerase activity"/>
    <property type="evidence" value="ECO:0007669"/>
    <property type="project" value="UniProtKB-KW"/>
</dbReference>
<dbReference type="GO" id="GO:0006310">
    <property type="term" value="P:DNA recombination"/>
    <property type="evidence" value="ECO:0007669"/>
    <property type="project" value="UniProtKB-KW"/>
</dbReference>